<comment type="similarity">
    <text evidence="1">Belongs to the CAND family.</text>
</comment>
<accession>S3C295</accession>
<organism evidence="6 7">
    <name type="scientific">Ophiostoma piceae (strain UAMH 11346)</name>
    <name type="common">Sap stain fungus</name>
    <dbReference type="NCBI Taxonomy" id="1262450"/>
    <lineage>
        <taxon>Eukaryota</taxon>
        <taxon>Fungi</taxon>
        <taxon>Dikarya</taxon>
        <taxon>Ascomycota</taxon>
        <taxon>Pezizomycotina</taxon>
        <taxon>Sordariomycetes</taxon>
        <taxon>Sordariomycetidae</taxon>
        <taxon>Ophiostomatales</taxon>
        <taxon>Ophiostomataceae</taxon>
        <taxon>Ophiostoma</taxon>
    </lineage>
</organism>
<feature type="domain" description="TATA-binding protein interacting (TIP20)" evidence="5">
    <location>
        <begin position="1162"/>
        <end position="1356"/>
    </location>
</feature>
<dbReference type="InterPro" id="IPR013932">
    <property type="entry name" value="TATA-bd_TIP120"/>
</dbReference>
<dbReference type="eggNOG" id="KOG1824">
    <property type="taxonomic scope" value="Eukaryota"/>
</dbReference>
<evidence type="ECO:0000256" key="2">
    <source>
        <dbReference type="ARBA" id="ARBA00022737"/>
    </source>
</evidence>
<feature type="region of interest" description="Disordered" evidence="4">
    <location>
        <begin position="375"/>
        <end position="409"/>
    </location>
</feature>
<dbReference type="PANTHER" id="PTHR12696">
    <property type="entry name" value="TIP120"/>
    <property type="match status" value="1"/>
</dbReference>
<dbReference type="InterPro" id="IPR011989">
    <property type="entry name" value="ARM-like"/>
</dbReference>
<sequence length="1377" mass="148115">MATINPAQATPATINVLLQKLNDSDPDFRFMSLNDLLNVLVNGRPEILATDFNTASKTVDYLVRALDDINGEVQNLAIKCLGPLARRLSGGNVSVSTLMEKLTTLRLKNSVDHTVPAMALKSVVSALPAPIAGESLNKDIAEAYAIISRTVIPRFIGKASTVSYRTPGASSLSSRSAQAAPSGDSILDITNEPVVETIDVLIEVVRCFGSALQPYEVEALFDAVVSVLHNPRANSAAKKRAVVAVSILAVYLPQEALVSFIDRTSKALARPQPETQRLYISIMSSMARSIPQKFGDHIDSVYQPIVEELSQEKLETQLEAIGEGDDQGDFNDVREAALVALESFQSSCPLKMRSHAKETIEACLRYIKYDPNYVDDDDDMDDADDEDDDFGDDDDDDYGADAGLDDDDDPSWKVRRCAAKVLHALINTRNGGDLLENGILYADVAPPLIKRFDEREEAVRLEVISALSQLVRKTGDGVVPDYLASSSPNADDEPGMIVPPSRKRRRQSSVSGAANPIPLSPASERKTSIPAKGPRADLAEHTAAIVAASIKQLKGKQIPTKQAVVNLLNDIVGVQHGGLSDYFTQLIDPVLDTVKPASGSAVSSSLSAGGGNASATPTTLRIAGLRLVGHISNTHTSQSLQPYLTRIIDSVLQVVSDRFYKLSSEAVSASEEVIKSITPPRSLSAAKFKADIQRLYDVITDRATASNVDTEVRQKAIQALGTLLSRTGTEGANLLSLEQRGAALESLMGLLGNETSRLSAVRAIDVISASATASVPFDGQWVRQVAAHLAAQLGKANNTLRGSSINALRHLVQSPAAQGELDSDTIAMLVSALHPVIMRNDQRLLTSALRILKVLAQAQPQLVASQELISAICSLLHTSVASTVMEPLLQLVTVIGQNGFGQPLMQGLLKNVGVVGDPAVVGKVVGNLLVASGDSAGVTIDSFVNEIYTSKKDPVRVSLALSVLGEAGLRLGTASPIEPKLFAQQFNSEYDKVSISAAVALGRAGAGNVPLYLPVILVGLTAGNSSQYLLLQSIKEVLQQVAIDRVDISEYMSEIWEKLLEAAQVENNKAVCAECIGRLAITSPKTFIPKLQGLLENKSTTLRAISVQALRYALPDTGEEFDAVLREHIIPMLCKALVDNDLEIRRLAMTAIISAANNKPELIHANINQLAPYIYSATQPRRELVREVMMGPFKHLVDDGLEVRKGAYECLYALMETAFSRLDVISLYGRIIDGLGDDHDVRATCNLMVSRLAYLSPEETTARLDDIAVKYRATLSNKLKETAVKQELEKQEDANKSVLRTTLLLGDRLRSALADGSVTSTASLSSSAGRSGNGGGGGDVSSSAHPVWTQYWDWVNKTFERQLRALRVENQDFGGSL</sequence>
<gene>
    <name evidence="6" type="ORF">F503_08382</name>
</gene>
<dbReference type="InterPro" id="IPR039852">
    <property type="entry name" value="CAND1/CAND2"/>
</dbReference>
<dbReference type="VEuPathDB" id="FungiDB:F503_08382"/>
<evidence type="ECO:0000313" key="6">
    <source>
        <dbReference type="EMBL" id="EPE05851.1"/>
    </source>
</evidence>
<dbReference type="OrthoDB" id="6260732at2759"/>
<evidence type="ECO:0000256" key="3">
    <source>
        <dbReference type="ARBA" id="ARBA00022786"/>
    </source>
</evidence>
<feature type="compositionally biased region" description="Low complexity" evidence="4">
    <location>
        <begin position="1321"/>
        <end position="1330"/>
    </location>
</feature>
<evidence type="ECO:0000256" key="1">
    <source>
        <dbReference type="ARBA" id="ARBA00007657"/>
    </source>
</evidence>
<dbReference type="InterPro" id="IPR016024">
    <property type="entry name" value="ARM-type_fold"/>
</dbReference>
<dbReference type="GO" id="GO:0010265">
    <property type="term" value="P:SCF complex assembly"/>
    <property type="evidence" value="ECO:0007669"/>
    <property type="project" value="InterPro"/>
</dbReference>
<reference evidence="6 7" key="1">
    <citation type="journal article" date="2013" name="BMC Genomics">
        <title>The genome and transcriptome of the pine saprophyte Ophiostoma piceae, and a comparison with the bark beetle-associated pine pathogen Grosmannia clavigera.</title>
        <authorList>
            <person name="Haridas S."/>
            <person name="Wang Y."/>
            <person name="Lim L."/>
            <person name="Massoumi Alamouti S."/>
            <person name="Jackman S."/>
            <person name="Docking R."/>
            <person name="Robertson G."/>
            <person name="Birol I."/>
            <person name="Bohlmann J."/>
            <person name="Breuil C."/>
        </authorList>
    </citation>
    <scope>NUCLEOTIDE SEQUENCE [LARGE SCALE GENOMIC DNA]</scope>
    <source>
        <strain evidence="6 7">UAMH 11346</strain>
    </source>
</reference>
<dbReference type="OMA" id="AYIPHFQ"/>
<keyword evidence="2" id="KW-0677">Repeat</keyword>
<keyword evidence="7" id="KW-1185">Reference proteome</keyword>
<dbReference type="HOGENOM" id="CLU_007157_0_0_1"/>
<evidence type="ECO:0000313" key="7">
    <source>
        <dbReference type="Proteomes" id="UP000016923"/>
    </source>
</evidence>
<feature type="region of interest" description="Disordered" evidence="4">
    <location>
        <begin position="1321"/>
        <end position="1342"/>
    </location>
</feature>
<dbReference type="Gene3D" id="1.25.10.10">
    <property type="entry name" value="Leucine-rich Repeat Variant"/>
    <property type="match status" value="1"/>
</dbReference>
<dbReference type="SUPFAM" id="SSF48371">
    <property type="entry name" value="ARM repeat"/>
    <property type="match status" value="1"/>
</dbReference>
<keyword evidence="3" id="KW-0833">Ubl conjugation pathway</keyword>
<dbReference type="Pfam" id="PF25782">
    <property type="entry name" value="TPR_CAND1"/>
    <property type="match status" value="1"/>
</dbReference>
<dbReference type="Pfam" id="PF08623">
    <property type="entry name" value="TIP120"/>
    <property type="match status" value="1"/>
</dbReference>
<dbReference type="EMBL" id="KE148155">
    <property type="protein sequence ID" value="EPE05851.1"/>
    <property type="molecule type" value="Genomic_DNA"/>
</dbReference>
<name>S3C295_OPHP1</name>
<dbReference type="Proteomes" id="UP000016923">
    <property type="component" value="Unassembled WGS sequence"/>
</dbReference>
<evidence type="ECO:0000259" key="5">
    <source>
        <dbReference type="Pfam" id="PF08623"/>
    </source>
</evidence>
<protein>
    <submittedName>
        <fullName evidence="6">Cullin-associated nedd8-dissociated protein 2</fullName>
    </submittedName>
</protein>
<feature type="region of interest" description="Disordered" evidence="4">
    <location>
        <begin position="483"/>
        <end position="534"/>
    </location>
</feature>
<proteinExistence type="inferred from homology"/>
<dbReference type="STRING" id="1262450.S3C295"/>
<evidence type="ECO:0000256" key="4">
    <source>
        <dbReference type="SAM" id="MobiDB-lite"/>
    </source>
</evidence>